<feature type="region of interest" description="Disordered" evidence="1">
    <location>
        <begin position="1"/>
        <end position="35"/>
    </location>
</feature>
<evidence type="ECO:0000313" key="2">
    <source>
        <dbReference type="EMBL" id="KAF2800007.1"/>
    </source>
</evidence>
<protein>
    <recommendedName>
        <fullName evidence="4">C2H2-type domain-containing protein</fullName>
    </recommendedName>
</protein>
<organism evidence="2 3">
    <name type="scientific">Melanomma pulvis-pyrius CBS 109.77</name>
    <dbReference type="NCBI Taxonomy" id="1314802"/>
    <lineage>
        <taxon>Eukaryota</taxon>
        <taxon>Fungi</taxon>
        <taxon>Dikarya</taxon>
        <taxon>Ascomycota</taxon>
        <taxon>Pezizomycotina</taxon>
        <taxon>Dothideomycetes</taxon>
        <taxon>Pleosporomycetidae</taxon>
        <taxon>Pleosporales</taxon>
        <taxon>Melanommataceae</taxon>
        <taxon>Melanomma</taxon>
    </lineage>
</organism>
<proteinExistence type="predicted"/>
<feature type="region of interest" description="Disordered" evidence="1">
    <location>
        <begin position="304"/>
        <end position="337"/>
    </location>
</feature>
<dbReference type="EMBL" id="MU001754">
    <property type="protein sequence ID" value="KAF2800007.1"/>
    <property type="molecule type" value="Genomic_DNA"/>
</dbReference>
<accession>A0A6A6XWN0</accession>
<keyword evidence="3" id="KW-1185">Reference proteome</keyword>
<evidence type="ECO:0000256" key="1">
    <source>
        <dbReference type="SAM" id="MobiDB-lite"/>
    </source>
</evidence>
<evidence type="ECO:0008006" key="4">
    <source>
        <dbReference type="Google" id="ProtNLM"/>
    </source>
</evidence>
<sequence length="337" mass="36870">MYDKNGRPKANLRPPPHQAKREPVQIPRVSSVDPRSLVSPYHGVDPMSEYAATAWPPSIQAAVESRRHNLLVGSNSGYLDGQAGSSFHQNLSANGPGITTDVAQSGRTINATIRSSSEISHPQHLHTMMDVSLPTERHTLDPNGFTHGTPTQYSDLASGKYPRIPSHPRASTAYSGHPAQSPGEQYSQTHIFATSPQLNVQTGTYTPNDPSTLINLPASYFWTQESGESDPMANGGINTPTKIPNEDQTLTLFCSQCINSYTGKYAPRNLDRHVKSKHVNPVKPCCNVCHKVYGRNDAVLKHQRDHHPELNLSPPIPRKKSDESHQSGISPTALDSE</sequence>
<dbReference type="OrthoDB" id="3940153at2759"/>
<feature type="compositionally biased region" description="Polar residues" evidence="1">
    <location>
        <begin position="326"/>
        <end position="337"/>
    </location>
</feature>
<dbReference type="AlphaFoldDB" id="A0A6A6XWN0"/>
<evidence type="ECO:0000313" key="3">
    <source>
        <dbReference type="Proteomes" id="UP000799757"/>
    </source>
</evidence>
<reference evidence="2" key="1">
    <citation type="journal article" date="2020" name="Stud. Mycol.">
        <title>101 Dothideomycetes genomes: a test case for predicting lifestyles and emergence of pathogens.</title>
        <authorList>
            <person name="Haridas S."/>
            <person name="Albert R."/>
            <person name="Binder M."/>
            <person name="Bloem J."/>
            <person name="Labutti K."/>
            <person name="Salamov A."/>
            <person name="Andreopoulos B."/>
            <person name="Baker S."/>
            <person name="Barry K."/>
            <person name="Bills G."/>
            <person name="Bluhm B."/>
            <person name="Cannon C."/>
            <person name="Castanera R."/>
            <person name="Culley D."/>
            <person name="Daum C."/>
            <person name="Ezra D."/>
            <person name="Gonzalez J."/>
            <person name="Henrissat B."/>
            <person name="Kuo A."/>
            <person name="Liang C."/>
            <person name="Lipzen A."/>
            <person name="Lutzoni F."/>
            <person name="Magnuson J."/>
            <person name="Mondo S."/>
            <person name="Nolan M."/>
            <person name="Ohm R."/>
            <person name="Pangilinan J."/>
            <person name="Park H.-J."/>
            <person name="Ramirez L."/>
            <person name="Alfaro M."/>
            <person name="Sun H."/>
            <person name="Tritt A."/>
            <person name="Yoshinaga Y."/>
            <person name="Zwiers L.-H."/>
            <person name="Turgeon B."/>
            <person name="Goodwin S."/>
            <person name="Spatafora J."/>
            <person name="Crous P."/>
            <person name="Grigoriev I."/>
        </authorList>
    </citation>
    <scope>NUCLEOTIDE SEQUENCE</scope>
    <source>
        <strain evidence="2">CBS 109.77</strain>
    </source>
</reference>
<dbReference type="Proteomes" id="UP000799757">
    <property type="component" value="Unassembled WGS sequence"/>
</dbReference>
<gene>
    <name evidence="2" type="ORF">K505DRAFT_332038</name>
</gene>
<name>A0A6A6XWN0_9PLEO</name>
<dbReference type="Gene3D" id="3.30.160.60">
    <property type="entry name" value="Classic Zinc Finger"/>
    <property type="match status" value="1"/>
</dbReference>
<feature type="region of interest" description="Disordered" evidence="1">
    <location>
        <begin position="162"/>
        <end position="184"/>
    </location>
</feature>